<reference evidence="2 3" key="1">
    <citation type="submission" date="2018-09" db="EMBL/GenBank/DDBJ databases">
        <title>Genomic investigation of the strawberry pathogen Phytophthora fragariae indicates pathogenicity is determined by transcriptional variation in three key races.</title>
        <authorList>
            <person name="Adams T.M."/>
            <person name="Armitage A.D."/>
            <person name="Sobczyk M.K."/>
            <person name="Bates H.J."/>
            <person name="Dunwell J.M."/>
            <person name="Nellist C.F."/>
            <person name="Harrison R.J."/>
        </authorList>
    </citation>
    <scope>NUCLEOTIDE SEQUENCE [LARGE SCALE GENOMIC DNA]</scope>
    <source>
        <strain evidence="2 3">SCRP245</strain>
    </source>
</reference>
<organism evidence="2 3">
    <name type="scientific">Phytophthora fragariae</name>
    <dbReference type="NCBI Taxonomy" id="53985"/>
    <lineage>
        <taxon>Eukaryota</taxon>
        <taxon>Sar</taxon>
        <taxon>Stramenopiles</taxon>
        <taxon>Oomycota</taxon>
        <taxon>Peronosporomycetes</taxon>
        <taxon>Peronosporales</taxon>
        <taxon>Peronosporaceae</taxon>
        <taxon>Phytophthora</taxon>
    </lineage>
</organism>
<proteinExistence type="predicted"/>
<name>A0A6A3GG13_9STRA</name>
<accession>A0A6A3GG13</accession>
<evidence type="ECO:0000313" key="3">
    <source>
        <dbReference type="Proteomes" id="UP000460718"/>
    </source>
</evidence>
<evidence type="ECO:0000313" key="2">
    <source>
        <dbReference type="EMBL" id="KAE8957405.1"/>
    </source>
</evidence>
<feature type="coiled-coil region" evidence="1">
    <location>
        <begin position="4"/>
        <end position="128"/>
    </location>
</feature>
<protein>
    <submittedName>
        <fullName evidence="2">Uncharacterized protein</fullName>
    </submittedName>
</protein>
<dbReference type="EMBL" id="QXFW01007282">
    <property type="protein sequence ID" value="KAE8957405.1"/>
    <property type="molecule type" value="Genomic_DNA"/>
</dbReference>
<gene>
    <name evidence="2" type="ORF">PF011_g31156</name>
</gene>
<dbReference type="AlphaFoldDB" id="A0A6A3GG13"/>
<keyword evidence="1" id="KW-0175">Coiled coil</keyword>
<evidence type="ECO:0000256" key="1">
    <source>
        <dbReference type="SAM" id="Coils"/>
    </source>
</evidence>
<sequence length="211" mass="24397">MKNIEALEEEVARLDVQHEEDVAKCNQLEVDIKQQENELNEVKAKNSTLNEVVTGRGKSAELGGEVNEVKDKVAELEQKMEADTTRQAELVSFSNILARKERGLVAQSEALKSELERIKGEWTKLEREQSRHDFQVLRYTDWQRAIDTAKDDRDVAIKNADYLRYELDQEIKRANELKMKLDSYAACCDTEHCIETFVGKRIHDRTYSFGM</sequence>
<comment type="caution">
    <text evidence="2">The sequence shown here is derived from an EMBL/GenBank/DDBJ whole genome shotgun (WGS) entry which is preliminary data.</text>
</comment>
<dbReference type="Proteomes" id="UP000460718">
    <property type="component" value="Unassembled WGS sequence"/>
</dbReference>